<accession>A0A7W8GGI4</accession>
<gene>
    <name evidence="1" type="ORF">HNQ09_002708</name>
</gene>
<evidence type="ECO:0000313" key="1">
    <source>
        <dbReference type="EMBL" id="MBB5235256.1"/>
    </source>
</evidence>
<protein>
    <submittedName>
        <fullName evidence="1">Uncharacterized protein</fullName>
    </submittedName>
</protein>
<name>A0A7W8GGI4_9DEIO</name>
<proteinExistence type="predicted"/>
<organism evidence="1 2">
    <name type="scientific">Deinococcus budaensis</name>
    <dbReference type="NCBI Taxonomy" id="1665626"/>
    <lineage>
        <taxon>Bacteria</taxon>
        <taxon>Thermotogati</taxon>
        <taxon>Deinococcota</taxon>
        <taxon>Deinococci</taxon>
        <taxon>Deinococcales</taxon>
        <taxon>Deinococcaceae</taxon>
        <taxon>Deinococcus</taxon>
    </lineage>
</organism>
<dbReference type="AlphaFoldDB" id="A0A7W8GGI4"/>
<dbReference type="EMBL" id="JACHFN010000010">
    <property type="protein sequence ID" value="MBB5235256.1"/>
    <property type="molecule type" value="Genomic_DNA"/>
</dbReference>
<keyword evidence="2" id="KW-1185">Reference proteome</keyword>
<comment type="caution">
    <text evidence="1">The sequence shown here is derived from an EMBL/GenBank/DDBJ whole genome shotgun (WGS) entry which is preliminary data.</text>
</comment>
<dbReference type="Proteomes" id="UP000525389">
    <property type="component" value="Unassembled WGS sequence"/>
</dbReference>
<reference evidence="1 2" key="1">
    <citation type="submission" date="2020-08" db="EMBL/GenBank/DDBJ databases">
        <title>Genomic Encyclopedia of Type Strains, Phase IV (KMG-IV): sequencing the most valuable type-strain genomes for metagenomic binning, comparative biology and taxonomic classification.</title>
        <authorList>
            <person name="Goeker M."/>
        </authorList>
    </citation>
    <scope>NUCLEOTIDE SEQUENCE [LARGE SCALE GENOMIC DNA]</scope>
    <source>
        <strain evidence="1 2">DSM 101791</strain>
    </source>
</reference>
<sequence>MRGAQPVQYSGMQLVEAAQALKRRSPNLTVRVNTTLNRVTVYAPAGVFRPVARAAGVERLVESAYEHERTPRVRFDVQPRTVSLAAIRVARNPYQVVPRLQVRVTNPTGAPLIFTYSCGGSLPVRVADRMGRVIPENSGGACTEELNSALIQPGQTLTFPSFPFTKMTHLKPGPYRWLIEGQLIPFTLTP</sequence>
<evidence type="ECO:0000313" key="2">
    <source>
        <dbReference type="Proteomes" id="UP000525389"/>
    </source>
</evidence>
<dbReference type="RefSeq" id="WP_184030197.1">
    <property type="nucleotide sequence ID" value="NZ_JACHFN010000010.1"/>
</dbReference>